<organism evidence="12 13">
    <name type="scientific">Noviherbaspirillum album</name>
    <dbReference type="NCBI Taxonomy" id="3080276"/>
    <lineage>
        <taxon>Bacteria</taxon>
        <taxon>Pseudomonadati</taxon>
        <taxon>Pseudomonadota</taxon>
        <taxon>Betaproteobacteria</taxon>
        <taxon>Burkholderiales</taxon>
        <taxon>Oxalobacteraceae</taxon>
        <taxon>Noviherbaspirillum</taxon>
    </lineage>
</organism>
<dbReference type="Pfam" id="PF00072">
    <property type="entry name" value="Response_reg"/>
    <property type="match status" value="1"/>
</dbReference>
<feature type="coiled-coil region" evidence="7">
    <location>
        <begin position="160"/>
        <end position="197"/>
    </location>
</feature>
<dbReference type="RefSeq" id="WP_326507555.1">
    <property type="nucleotide sequence ID" value="NZ_JAWIIV010000014.1"/>
</dbReference>
<evidence type="ECO:0000256" key="5">
    <source>
        <dbReference type="ARBA" id="ARBA00022777"/>
    </source>
</evidence>
<evidence type="ECO:0000256" key="3">
    <source>
        <dbReference type="ARBA" id="ARBA00022553"/>
    </source>
</evidence>
<comment type="caution">
    <text evidence="12">The sequence shown here is derived from an EMBL/GenBank/DDBJ whole genome shotgun (WGS) entry which is preliminary data.</text>
</comment>
<dbReference type="SUPFAM" id="SSF55781">
    <property type="entry name" value="GAF domain-like"/>
    <property type="match status" value="1"/>
</dbReference>
<dbReference type="EC" id="2.7.13.3" evidence="2"/>
<feature type="domain" description="Response regulatory" evidence="9">
    <location>
        <begin position="878"/>
        <end position="992"/>
    </location>
</feature>
<dbReference type="PROSITE" id="PS50112">
    <property type="entry name" value="PAS"/>
    <property type="match status" value="2"/>
</dbReference>
<dbReference type="InterPro" id="IPR003661">
    <property type="entry name" value="HisK_dim/P_dom"/>
</dbReference>
<dbReference type="InterPro" id="IPR004358">
    <property type="entry name" value="Sig_transdc_His_kin-like_C"/>
</dbReference>
<dbReference type="InterPro" id="IPR029016">
    <property type="entry name" value="GAF-like_dom_sf"/>
</dbReference>
<sequence length="992" mass="111106">MKSPSDFLSGGGEMGALMRAHDWSATPLGPPDTWPSLLKSTIRLLLTSNHPMFIWWGPDLLQFYNDAYRATMGRERHPSALGQPGRECWAEVWDIIGPEIELVMSGRGATWHEDALVPLTRNGRQENVWWTYGYSPIEDETGVHGVLVICNDVTKDHLNKESLRRLNEELSEEVQVRKQAEAALASERDRIDAALEKSRADLAVQILDWQRLHAMSCELLQARTRQAQFEVILKTIADLHRSGKGVISLHDPKRNALVTAASIGLGADANALLACVPLGKGACGTAFETRERIIIADTETDPIYADYRQFARDEGIRALYSSPFYTRSGEPLGVLSVYFDAPRRPEARELRISDICLGQIALVVEREQAESRLHLEQQRSHKILETMKDGFIMFDAAFRVLHINSEGLRMDGRPLSELLGRTHWELWPDTYNLQVGRELRRVMSERVPARFTHCYDYFGRITWFDVSAYPHDDGIAVIYRDISEQKKVEQELARVVDESERRRRLYETFLANSPDLAYVFDLDHRFIYANEVLLKMWGKTWNEAIGKNCLELGYEPWHAEMHDREIEQVKATRKPIRGDVPFHGTFGRRIYDYIFVPVLGPDGEVEAIAGTTRDVTESRQNEAALREANQRKDEFLAMLAHELRNPLAPISAAAELMDMVQLDGKRLKDTSRIISRQVKHLTELVDDLLDVSRVTRGLTSITKTPQDVKGIVADAIEQVMPLVEAKRHHLTQDIAAGPAHVMGDRKRLVQILTNLLNNAAKYTPEGGRIHLSAQSDGATVSLAVRDDGIGIAPEMQARIFDLFTQADRTADRSQGGLGIGLALVRSLTELHGGSVTCSSEGLGKGSEFTISLPRLACGQPKGDGKDAAQSTAPVRKRRILLVDDNEDAARMLAMYLSAQGHEVITEQTSQQAFERAQRETPEICILDIGLPEIDGNQLAGMLKGRKETAEALLIAVTGYGQEQDRQAAMAAGFDHYFVKPVDLGKLARLLEQ</sequence>
<dbReference type="Pfam" id="PF13185">
    <property type="entry name" value="GAF_2"/>
    <property type="match status" value="1"/>
</dbReference>
<dbReference type="SUPFAM" id="SSF55874">
    <property type="entry name" value="ATPase domain of HSP90 chaperone/DNA topoisomerase II/histidine kinase"/>
    <property type="match status" value="1"/>
</dbReference>
<dbReference type="Gene3D" id="3.30.450.40">
    <property type="match status" value="1"/>
</dbReference>
<keyword evidence="4" id="KW-0808">Transferase</keyword>
<dbReference type="PRINTS" id="PR00344">
    <property type="entry name" value="BCTRLSENSOR"/>
</dbReference>
<dbReference type="PANTHER" id="PTHR43547">
    <property type="entry name" value="TWO-COMPONENT HISTIDINE KINASE"/>
    <property type="match status" value="1"/>
</dbReference>
<dbReference type="SUPFAM" id="SSF55785">
    <property type="entry name" value="PYP-like sensor domain (PAS domain)"/>
    <property type="match status" value="3"/>
</dbReference>
<evidence type="ECO:0000256" key="2">
    <source>
        <dbReference type="ARBA" id="ARBA00012438"/>
    </source>
</evidence>
<dbReference type="Pfam" id="PF08448">
    <property type="entry name" value="PAS_4"/>
    <property type="match status" value="2"/>
</dbReference>
<dbReference type="InterPro" id="IPR003594">
    <property type="entry name" value="HATPase_dom"/>
</dbReference>
<dbReference type="InterPro" id="IPR011006">
    <property type="entry name" value="CheY-like_superfamily"/>
</dbReference>
<dbReference type="InterPro" id="IPR036097">
    <property type="entry name" value="HisK_dim/P_sf"/>
</dbReference>
<dbReference type="InterPro" id="IPR005467">
    <property type="entry name" value="His_kinase_dom"/>
</dbReference>
<dbReference type="CDD" id="cd17580">
    <property type="entry name" value="REC_2_DhkD-like"/>
    <property type="match status" value="1"/>
</dbReference>
<keyword evidence="5" id="KW-0418">Kinase</keyword>
<gene>
    <name evidence="12" type="ORF">RY831_16870</name>
</gene>
<feature type="domain" description="PAC" evidence="11">
    <location>
        <begin position="576"/>
        <end position="627"/>
    </location>
</feature>
<dbReference type="Pfam" id="PF02518">
    <property type="entry name" value="HATPase_c"/>
    <property type="match status" value="1"/>
</dbReference>
<reference evidence="12 13" key="1">
    <citation type="submission" date="2023-10" db="EMBL/GenBank/DDBJ databases">
        <title>Noviherbaspirillum sp. CPCC 100848 genome assembly.</title>
        <authorList>
            <person name="Li X.Y."/>
            <person name="Fang X.M."/>
        </authorList>
    </citation>
    <scope>NUCLEOTIDE SEQUENCE [LARGE SCALE GENOMIC DNA]</scope>
    <source>
        <strain evidence="12 13">CPCC 100848</strain>
    </source>
</reference>
<dbReference type="InterPro" id="IPR036890">
    <property type="entry name" value="HATPase_C_sf"/>
</dbReference>
<feature type="domain" description="PAS" evidence="10">
    <location>
        <begin position="376"/>
        <end position="446"/>
    </location>
</feature>
<dbReference type="SMART" id="SM00091">
    <property type="entry name" value="PAS"/>
    <property type="match status" value="2"/>
</dbReference>
<proteinExistence type="predicted"/>
<evidence type="ECO:0000259" key="10">
    <source>
        <dbReference type="PROSITE" id="PS50112"/>
    </source>
</evidence>
<dbReference type="CDD" id="cd16922">
    <property type="entry name" value="HATPase_EvgS-ArcB-TorS-like"/>
    <property type="match status" value="1"/>
</dbReference>
<dbReference type="Gene3D" id="3.30.450.20">
    <property type="entry name" value="PAS domain"/>
    <property type="match status" value="3"/>
</dbReference>
<dbReference type="InterPro" id="IPR013656">
    <property type="entry name" value="PAS_4"/>
</dbReference>
<dbReference type="SUPFAM" id="SSF47384">
    <property type="entry name" value="Homodimeric domain of signal transducing histidine kinase"/>
    <property type="match status" value="1"/>
</dbReference>
<dbReference type="InterPro" id="IPR003018">
    <property type="entry name" value="GAF"/>
</dbReference>
<dbReference type="SMART" id="SM00065">
    <property type="entry name" value="GAF"/>
    <property type="match status" value="1"/>
</dbReference>
<dbReference type="EMBL" id="JAWIIV010000014">
    <property type="protein sequence ID" value="MEC4720840.1"/>
    <property type="molecule type" value="Genomic_DNA"/>
</dbReference>
<evidence type="ECO:0000259" key="11">
    <source>
        <dbReference type="PROSITE" id="PS50113"/>
    </source>
</evidence>
<feature type="domain" description="PAS" evidence="10">
    <location>
        <begin position="502"/>
        <end position="550"/>
    </location>
</feature>
<dbReference type="NCBIfam" id="TIGR00229">
    <property type="entry name" value="sensory_box"/>
    <property type="match status" value="2"/>
</dbReference>
<evidence type="ECO:0000259" key="9">
    <source>
        <dbReference type="PROSITE" id="PS50110"/>
    </source>
</evidence>
<dbReference type="Gene3D" id="1.10.287.130">
    <property type="match status" value="1"/>
</dbReference>
<dbReference type="InterPro" id="IPR000700">
    <property type="entry name" value="PAS-assoc_C"/>
</dbReference>
<keyword evidence="7" id="KW-0175">Coiled coil</keyword>
<accession>A0ABU6JBB8</accession>
<dbReference type="Gene3D" id="3.30.565.10">
    <property type="entry name" value="Histidine kinase-like ATPase, C-terminal domain"/>
    <property type="match status" value="1"/>
</dbReference>
<dbReference type="SUPFAM" id="SSF52172">
    <property type="entry name" value="CheY-like"/>
    <property type="match status" value="1"/>
</dbReference>
<dbReference type="SMART" id="SM00387">
    <property type="entry name" value="HATPase_c"/>
    <property type="match status" value="1"/>
</dbReference>
<keyword evidence="13" id="KW-1185">Reference proteome</keyword>
<dbReference type="PROSITE" id="PS50113">
    <property type="entry name" value="PAC"/>
    <property type="match status" value="1"/>
</dbReference>
<dbReference type="Gene3D" id="3.40.50.2300">
    <property type="match status" value="1"/>
</dbReference>
<dbReference type="SMART" id="SM00448">
    <property type="entry name" value="REC"/>
    <property type="match status" value="1"/>
</dbReference>
<comment type="catalytic activity">
    <reaction evidence="1">
        <text>ATP + protein L-histidine = ADP + protein N-phospho-L-histidine.</text>
        <dbReference type="EC" id="2.7.13.3"/>
    </reaction>
</comment>
<evidence type="ECO:0000256" key="7">
    <source>
        <dbReference type="SAM" id="Coils"/>
    </source>
</evidence>
<name>A0ABU6JBB8_9BURK</name>
<feature type="domain" description="Histidine kinase" evidence="8">
    <location>
        <begin position="638"/>
        <end position="856"/>
    </location>
</feature>
<dbReference type="CDD" id="cd00130">
    <property type="entry name" value="PAS"/>
    <property type="match status" value="2"/>
</dbReference>
<dbReference type="InterPro" id="IPR035965">
    <property type="entry name" value="PAS-like_dom_sf"/>
</dbReference>
<dbReference type="Proteomes" id="UP001352263">
    <property type="component" value="Unassembled WGS sequence"/>
</dbReference>
<dbReference type="InterPro" id="IPR000014">
    <property type="entry name" value="PAS"/>
</dbReference>
<dbReference type="CDD" id="cd00082">
    <property type="entry name" value="HisKA"/>
    <property type="match status" value="1"/>
</dbReference>
<protein>
    <recommendedName>
        <fullName evidence="2">histidine kinase</fullName>
        <ecNumber evidence="2">2.7.13.3</ecNumber>
    </recommendedName>
</protein>
<keyword evidence="3 6" id="KW-0597">Phosphoprotein</keyword>
<dbReference type="Pfam" id="PF00512">
    <property type="entry name" value="HisKA"/>
    <property type="match status" value="1"/>
</dbReference>
<evidence type="ECO:0000313" key="12">
    <source>
        <dbReference type="EMBL" id="MEC4720840.1"/>
    </source>
</evidence>
<evidence type="ECO:0000256" key="1">
    <source>
        <dbReference type="ARBA" id="ARBA00000085"/>
    </source>
</evidence>
<evidence type="ECO:0000259" key="8">
    <source>
        <dbReference type="PROSITE" id="PS50109"/>
    </source>
</evidence>
<evidence type="ECO:0000313" key="13">
    <source>
        <dbReference type="Proteomes" id="UP001352263"/>
    </source>
</evidence>
<feature type="modified residue" description="4-aspartylphosphate" evidence="6">
    <location>
        <position position="927"/>
    </location>
</feature>
<dbReference type="PANTHER" id="PTHR43547:SF2">
    <property type="entry name" value="HYBRID SIGNAL TRANSDUCTION HISTIDINE KINASE C"/>
    <property type="match status" value="1"/>
</dbReference>
<dbReference type="PROSITE" id="PS50110">
    <property type="entry name" value="RESPONSE_REGULATORY"/>
    <property type="match status" value="1"/>
</dbReference>
<dbReference type="SMART" id="SM00388">
    <property type="entry name" value="HisKA"/>
    <property type="match status" value="1"/>
</dbReference>
<dbReference type="PROSITE" id="PS50109">
    <property type="entry name" value="HIS_KIN"/>
    <property type="match status" value="1"/>
</dbReference>
<evidence type="ECO:0000256" key="6">
    <source>
        <dbReference type="PROSITE-ProRule" id="PRU00169"/>
    </source>
</evidence>
<dbReference type="InterPro" id="IPR001789">
    <property type="entry name" value="Sig_transdc_resp-reg_receiver"/>
</dbReference>
<evidence type="ECO:0000256" key="4">
    <source>
        <dbReference type="ARBA" id="ARBA00022679"/>
    </source>
</evidence>